<reference evidence="2 3" key="1">
    <citation type="submission" date="2017-08" db="EMBL/GenBank/DDBJ databases">
        <title>Pusillimonas indicus sp. nov., a member of the family Alcaligenaceae isolated from surface seawater.</title>
        <authorList>
            <person name="Li J."/>
        </authorList>
    </citation>
    <scope>NUCLEOTIDE SEQUENCE [LARGE SCALE GENOMIC DNA]</scope>
    <source>
        <strain evidence="2 3">L52-1-41</strain>
    </source>
</reference>
<proteinExistence type="predicted"/>
<feature type="transmembrane region" description="Helical" evidence="1">
    <location>
        <begin position="6"/>
        <end position="32"/>
    </location>
</feature>
<feature type="transmembrane region" description="Helical" evidence="1">
    <location>
        <begin position="92"/>
        <end position="110"/>
    </location>
</feature>
<dbReference type="RefSeq" id="WP_119515231.1">
    <property type="nucleotide sequence ID" value="NZ_NQYH01000001.1"/>
</dbReference>
<evidence type="ECO:0000313" key="3">
    <source>
        <dbReference type="Proteomes" id="UP000266206"/>
    </source>
</evidence>
<dbReference type="EMBL" id="NQYH01000001">
    <property type="protein sequence ID" value="RIY42008.1"/>
    <property type="molecule type" value="Genomic_DNA"/>
</dbReference>
<accession>A0A3A1YXW5</accession>
<dbReference type="InterPro" id="IPR008407">
    <property type="entry name" value="Brnchd-chn_aa_trnsp_AzlD"/>
</dbReference>
<name>A0A3A1YXW5_9BURK</name>
<keyword evidence="1" id="KW-0812">Transmembrane</keyword>
<gene>
    <name evidence="2" type="ORF">CJP73_00745</name>
</gene>
<evidence type="ECO:0008006" key="4">
    <source>
        <dbReference type="Google" id="ProtNLM"/>
    </source>
</evidence>
<dbReference type="AlphaFoldDB" id="A0A3A1YXW5"/>
<dbReference type="Pfam" id="PF05437">
    <property type="entry name" value="AzlD"/>
    <property type="match status" value="1"/>
</dbReference>
<keyword evidence="1" id="KW-0472">Membrane</keyword>
<feature type="transmembrane region" description="Helical" evidence="1">
    <location>
        <begin position="68"/>
        <end position="87"/>
    </location>
</feature>
<dbReference type="Proteomes" id="UP000266206">
    <property type="component" value="Unassembled WGS sequence"/>
</dbReference>
<evidence type="ECO:0000313" key="2">
    <source>
        <dbReference type="EMBL" id="RIY42008.1"/>
    </source>
</evidence>
<organism evidence="2 3">
    <name type="scientific">Neopusillimonas maritima</name>
    <dbReference type="NCBI Taxonomy" id="2026239"/>
    <lineage>
        <taxon>Bacteria</taxon>
        <taxon>Pseudomonadati</taxon>
        <taxon>Pseudomonadota</taxon>
        <taxon>Betaproteobacteria</taxon>
        <taxon>Burkholderiales</taxon>
        <taxon>Alcaligenaceae</taxon>
        <taxon>Neopusillimonas</taxon>
    </lineage>
</organism>
<dbReference type="OrthoDB" id="8638405at2"/>
<protein>
    <recommendedName>
        <fullName evidence="4">Branched-chain amino acid transporter</fullName>
    </recommendedName>
</protein>
<evidence type="ECO:0000256" key="1">
    <source>
        <dbReference type="SAM" id="Phobius"/>
    </source>
</evidence>
<sequence>MFEPGTDAYILAVIVFLTLCSLITRAGYFLFGDYLPLTDGIRRALRYAPPAALIAIVVPEVLPWREGAAAFVDLKMLAVLVAVLVYLRTRSAVLVMVSGMVAYWVIRALLG</sequence>
<comment type="caution">
    <text evidence="2">The sequence shown here is derived from an EMBL/GenBank/DDBJ whole genome shotgun (WGS) entry which is preliminary data.</text>
</comment>
<keyword evidence="1" id="KW-1133">Transmembrane helix</keyword>
<feature type="transmembrane region" description="Helical" evidence="1">
    <location>
        <begin position="44"/>
        <end position="62"/>
    </location>
</feature>